<proteinExistence type="inferred from homology"/>
<dbReference type="GO" id="GO:0005737">
    <property type="term" value="C:cytoplasm"/>
    <property type="evidence" value="ECO:0007669"/>
    <property type="project" value="UniProtKB-SubCell"/>
</dbReference>
<keyword evidence="7" id="KW-0689">Ribosomal protein</keyword>
<comment type="function">
    <text evidence="5">Acetylates the N-terminal alanine of ribosomal protein bS18.</text>
</comment>
<organism evidence="7 8">
    <name type="scientific">Candidatus Flavonifractor intestinipullorum</name>
    <dbReference type="NCBI Taxonomy" id="2838587"/>
    <lineage>
        <taxon>Bacteria</taxon>
        <taxon>Bacillati</taxon>
        <taxon>Bacillota</taxon>
        <taxon>Clostridia</taxon>
        <taxon>Eubacteriales</taxon>
        <taxon>Oscillospiraceae</taxon>
        <taxon>Flavonifractor</taxon>
    </lineage>
</organism>
<reference evidence="7" key="1">
    <citation type="journal article" date="2021" name="PeerJ">
        <title>Extensive microbial diversity within the chicken gut microbiome revealed by metagenomics and culture.</title>
        <authorList>
            <person name="Gilroy R."/>
            <person name="Ravi A."/>
            <person name="Getino M."/>
            <person name="Pursley I."/>
            <person name="Horton D.L."/>
            <person name="Alikhan N.F."/>
            <person name="Baker D."/>
            <person name="Gharbi K."/>
            <person name="Hall N."/>
            <person name="Watson M."/>
            <person name="Adriaenssens E.M."/>
            <person name="Foster-Nyarko E."/>
            <person name="Jarju S."/>
            <person name="Secka A."/>
            <person name="Antonio M."/>
            <person name="Oren A."/>
            <person name="Chaudhuri R.R."/>
            <person name="La Ragione R."/>
            <person name="Hildebrand F."/>
            <person name="Pallen M.J."/>
        </authorList>
    </citation>
    <scope>NUCLEOTIDE SEQUENCE</scope>
    <source>
        <strain evidence="7">CHK189-11263</strain>
    </source>
</reference>
<dbReference type="Gene3D" id="3.40.630.30">
    <property type="match status" value="1"/>
</dbReference>
<keyword evidence="7" id="KW-0687">Ribonucleoprotein</keyword>
<keyword evidence="2 5" id="KW-0963">Cytoplasm</keyword>
<keyword evidence="4" id="KW-0012">Acyltransferase</keyword>
<dbReference type="SUPFAM" id="SSF55729">
    <property type="entry name" value="Acyl-CoA N-acyltransferases (Nat)"/>
    <property type="match status" value="1"/>
</dbReference>
<feature type="domain" description="N-acetyltransferase" evidence="6">
    <location>
        <begin position="3"/>
        <end position="147"/>
    </location>
</feature>
<dbReference type="EC" id="2.3.1.266" evidence="5"/>
<dbReference type="PANTHER" id="PTHR43420:SF44">
    <property type="entry name" value="ACETYLTRANSFERASE YPEA"/>
    <property type="match status" value="1"/>
</dbReference>
<dbReference type="AlphaFoldDB" id="A0A9D2S652"/>
<evidence type="ECO:0000256" key="2">
    <source>
        <dbReference type="ARBA" id="ARBA00022490"/>
    </source>
</evidence>
<keyword evidence="3" id="KW-0808">Transferase</keyword>
<dbReference type="GO" id="GO:0008999">
    <property type="term" value="F:protein-N-terminal-alanine acetyltransferase activity"/>
    <property type="evidence" value="ECO:0007669"/>
    <property type="project" value="UniProtKB-EC"/>
</dbReference>
<evidence type="ECO:0000313" key="8">
    <source>
        <dbReference type="Proteomes" id="UP000824208"/>
    </source>
</evidence>
<accession>A0A9D2S652</accession>
<gene>
    <name evidence="7" type="primary">rimI</name>
    <name evidence="7" type="ORF">H9714_04855</name>
</gene>
<dbReference type="PROSITE" id="PS51186">
    <property type="entry name" value="GNAT"/>
    <property type="match status" value="1"/>
</dbReference>
<dbReference type="Pfam" id="PF00583">
    <property type="entry name" value="Acetyltransf_1"/>
    <property type="match status" value="1"/>
</dbReference>
<name>A0A9D2S652_9FIRM</name>
<dbReference type="EMBL" id="DWYC01000049">
    <property type="protein sequence ID" value="HJB56865.1"/>
    <property type="molecule type" value="Genomic_DNA"/>
</dbReference>
<reference evidence="7" key="2">
    <citation type="submission" date="2021-04" db="EMBL/GenBank/DDBJ databases">
        <authorList>
            <person name="Gilroy R."/>
        </authorList>
    </citation>
    <scope>NUCLEOTIDE SEQUENCE</scope>
    <source>
        <strain evidence="7">CHK189-11263</strain>
    </source>
</reference>
<dbReference type="PANTHER" id="PTHR43420">
    <property type="entry name" value="ACETYLTRANSFERASE"/>
    <property type="match status" value="1"/>
</dbReference>
<evidence type="ECO:0000256" key="5">
    <source>
        <dbReference type="RuleBase" id="RU363094"/>
    </source>
</evidence>
<comment type="subcellular location">
    <subcellularLocation>
        <location evidence="5">Cytoplasm</location>
    </subcellularLocation>
</comment>
<dbReference type="InterPro" id="IPR000182">
    <property type="entry name" value="GNAT_dom"/>
</dbReference>
<dbReference type="InterPro" id="IPR050680">
    <property type="entry name" value="YpeA/RimI_acetyltransf"/>
</dbReference>
<protein>
    <recommendedName>
        <fullName evidence="5">[Ribosomal protein bS18]-alanine N-acetyltransferase</fullName>
        <ecNumber evidence="5">2.3.1.266</ecNumber>
    </recommendedName>
</protein>
<evidence type="ECO:0000259" key="6">
    <source>
        <dbReference type="PROSITE" id="PS51186"/>
    </source>
</evidence>
<dbReference type="GO" id="GO:0005840">
    <property type="term" value="C:ribosome"/>
    <property type="evidence" value="ECO:0007669"/>
    <property type="project" value="UniProtKB-KW"/>
</dbReference>
<dbReference type="Proteomes" id="UP000824208">
    <property type="component" value="Unassembled WGS sequence"/>
</dbReference>
<dbReference type="NCBIfam" id="TIGR01575">
    <property type="entry name" value="rimI"/>
    <property type="match status" value="1"/>
</dbReference>
<dbReference type="InterPro" id="IPR006464">
    <property type="entry name" value="AcTrfase_RimI/Ard1"/>
</dbReference>
<evidence type="ECO:0000256" key="1">
    <source>
        <dbReference type="ARBA" id="ARBA00005395"/>
    </source>
</evidence>
<comment type="similarity">
    <text evidence="1 5">Belongs to the acetyltransferase family. RimI subfamily.</text>
</comment>
<evidence type="ECO:0000313" key="7">
    <source>
        <dbReference type="EMBL" id="HJB56865.1"/>
    </source>
</evidence>
<comment type="catalytic activity">
    <reaction evidence="5">
        <text>N-terminal L-alanyl-[ribosomal protein bS18] + acetyl-CoA = N-terminal N(alpha)-acetyl-L-alanyl-[ribosomal protein bS18] + CoA + H(+)</text>
        <dbReference type="Rhea" id="RHEA:43756"/>
        <dbReference type="Rhea" id="RHEA-COMP:10676"/>
        <dbReference type="Rhea" id="RHEA-COMP:10677"/>
        <dbReference type="ChEBI" id="CHEBI:15378"/>
        <dbReference type="ChEBI" id="CHEBI:57287"/>
        <dbReference type="ChEBI" id="CHEBI:57288"/>
        <dbReference type="ChEBI" id="CHEBI:64718"/>
        <dbReference type="ChEBI" id="CHEBI:83683"/>
        <dbReference type="EC" id="2.3.1.266"/>
    </reaction>
</comment>
<evidence type="ECO:0000256" key="3">
    <source>
        <dbReference type="ARBA" id="ARBA00022679"/>
    </source>
</evidence>
<sequence length="149" mass="16490">MNYELVPMDRGHLSAIAALERACFSHPWSEAMLAEALYNDAACFIVAQGEDGSVLGYAGLHVILDEGYIDNVAVDPAYRRQGVADALIGAFTRFGEAKLAFLTLEVRAGNAPAIALYEKHGFYEVGRRKGYYDDPKEDAVLMTREWDRP</sequence>
<evidence type="ECO:0000256" key="4">
    <source>
        <dbReference type="ARBA" id="ARBA00023315"/>
    </source>
</evidence>
<dbReference type="InterPro" id="IPR016181">
    <property type="entry name" value="Acyl_CoA_acyltransferase"/>
</dbReference>
<comment type="caution">
    <text evidence="7">The sequence shown here is derived from an EMBL/GenBank/DDBJ whole genome shotgun (WGS) entry which is preliminary data.</text>
</comment>
<dbReference type="CDD" id="cd04301">
    <property type="entry name" value="NAT_SF"/>
    <property type="match status" value="1"/>
</dbReference>